<dbReference type="Pfam" id="PF08269">
    <property type="entry name" value="dCache_2"/>
    <property type="match status" value="1"/>
</dbReference>
<comment type="similarity">
    <text evidence="7">Belongs to the methyl-accepting chemotaxis (MCP) protein family.</text>
</comment>
<comment type="caution">
    <text evidence="11">The sequence shown here is derived from an EMBL/GenBank/DDBJ whole genome shotgun (WGS) entry which is preliminary data.</text>
</comment>
<dbReference type="PROSITE" id="PS50111">
    <property type="entry name" value="CHEMOTAXIS_TRANSDUC_2"/>
    <property type="match status" value="1"/>
</dbReference>
<dbReference type="GO" id="GO:0005886">
    <property type="term" value="C:plasma membrane"/>
    <property type="evidence" value="ECO:0007669"/>
    <property type="project" value="UniProtKB-SubCell"/>
</dbReference>
<keyword evidence="3" id="KW-0145">Chemotaxis</keyword>
<dbReference type="GO" id="GO:0004888">
    <property type="term" value="F:transmembrane signaling receptor activity"/>
    <property type="evidence" value="ECO:0007669"/>
    <property type="project" value="InterPro"/>
</dbReference>
<dbReference type="EMBL" id="WFLM01000001">
    <property type="protein sequence ID" value="KAB8041078.1"/>
    <property type="molecule type" value="Genomic_DNA"/>
</dbReference>
<dbReference type="InterPro" id="IPR004010">
    <property type="entry name" value="Double_Cache_2"/>
</dbReference>
<evidence type="ECO:0000256" key="6">
    <source>
        <dbReference type="ARBA" id="ARBA00023136"/>
    </source>
</evidence>
<keyword evidence="5 9" id="KW-1133">Transmembrane helix</keyword>
<dbReference type="SUPFAM" id="SSF58104">
    <property type="entry name" value="Methyl-accepting chemotaxis protein (MCP) signaling domain"/>
    <property type="match status" value="1"/>
</dbReference>
<evidence type="ECO:0000256" key="4">
    <source>
        <dbReference type="ARBA" id="ARBA00022692"/>
    </source>
</evidence>
<evidence type="ECO:0000256" key="3">
    <source>
        <dbReference type="ARBA" id="ARBA00022500"/>
    </source>
</evidence>
<sequence>MSNKRGIKFKILLNSLLSVVIFAIFLVYISNIYWNELLDAKKEKLQNIVEVGSTVVSHFIDLEKKSILPREEAQNRAKDTLNAIRYSGKEYIFITNTKAYQVLNPVKPELSGKDMSGFTDPTGLKLYVEIANVAKKSGKGYVEYMFPKAGSTTPSKKLSYVNYFPEWDWIVGTGLYMDDAYEAMTKFLQILLFACLFCIGTLIFIGVYFANSVVKPLTEVCLSLLSSSESLFKKSNELKNSSSSVIKYSKEQESSIQTTAAAISEITSMIGKTTELTSNSATLANNISGKAEDGEVSMKNMITSMQGIHEASSKLKEIENIINQIESKTQVINKIVSKTELLSLNASIEAARAGEHGKGFSVVAEEVGNLAHMSGKSSSEIQALLQKSREEVQRILVQTIDRVEDGQKRTLKVSAAFSDIVNGIKEINFQMGQVSDATKEQEIGVKQISVAMGQLDQLALKNTVESESSLKSTEDISTESNNLNEIVEKTEIVIFGNVKKLK</sequence>
<dbReference type="GO" id="GO:0007165">
    <property type="term" value="P:signal transduction"/>
    <property type="evidence" value="ECO:0007669"/>
    <property type="project" value="UniProtKB-KW"/>
</dbReference>
<evidence type="ECO:0000256" key="7">
    <source>
        <dbReference type="ARBA" id="ARBA00029447"/>
    </source>
</evidence>
<dbReference type="InterPro" id="IPR004089">
    <property type="entry name" value="MCPsignal_dom"/>
</dbReference>
<keyword evidence="6 9" id="KW-0472">Membrane</keyword>
<evidence type="ECO:0000256" key="1">
    <source>
        <dbReference type="ARBA" id="ARBA00004651"/>
    </source>
</evidence>
<dbReference type="PANTHER" id="PTHR43531">
    <property type="entry name" value="PROTEIN ICFG"/>
    <property type="match status" value="1"/>
</dbReference>
<keyword evidence="4 9" id="KW-0812">Transmembrane</keyword>
<dbReference type="OrthoDB" id="354287at2"/>
<gene>
    <name evidence="11" type="ORF">GCL60_03830</name>
</gene>
<protein>
    <recommendedName>
        <fullName evidence="10">Methyl-accepting transducer domain-containing protein</fullName>
    </recommendedName>
</protein>
<dbReference type="PANTHER" id="PTHR43531:SF11">
    <property type="entry name" value="METHYL-ACCEPTING CHEMOTAXIS PROTEIN 3"/>
    <property type="match status" value="1"/>
</dbReference>
<evidence type="ECO:0000313" key="12">
    <source>
        <dbReference type="Proteomes" id="UP000437748"/>
    </source>
</evidence>
<dbReference type="PRINTS" id="PR00260">
    <property type="entry name" value="CHEMTRNSDUCR"/>
</dbReference>
<evidence type="ECO:0000313" key="11">
    <source>
        <dbReference type="EMBL" id="KAB8041078.1"/>
    </source>
</evidence>
<keyword evidence="12" id="KW-1185">Reference proteome</keyword>
<name>A0A6N6W0Y4_9BACT</name>
<feature type="transmembrane region" description="Helical" evidence="9">
    <location>
        <begin position="12"/>
        <end position="34"/>
    </location>
</feature>
<proteinExistence type="inferred from homology"/>
<dbReference type="SMART" id="SM00283">
    <property type="entry name" value="MA"/>
    <property type="match status" value="1"/>
</dbReference>
<feature type="domain" description="Methyl-accepting transducer" evidence="10">
    <location>
        <begin position="227"/>
        <end position="456"/>
    </location>
</feature>
<evidence type="ECO:0000259" key="10">
    <source>
        <dbReference type="PROSITE" id="PS50111"/>
    </source>
</evidence>
<keyword evidence="2" id="KW-1003">Cell membrane</keyword>
<evidence type="ECO:0000256" key="2">
    <source>
        <dbReference type="ARBA" id="ARBA00022475"/>
    </source>
</evidence>
<evidence type="ECO:0000256" key="9">
    <source>
        <dbReference type="SAM" id="Phobius"/>
    </source>
</evidence>
<feature type="transmembrane region" description="Helical" evidence="9">
    <location>
        <begin position="187"/>
        <end position="210"/>
    </location>
</feature>
<reference evidence="11 12" key="1">
    <citation type="submission" date="2019-10" db="EMBL/GenBank/DDBJ databases">
        <title>New species of Slilvanegrellaceae.</title>
        <authorList>
            <person name="Pitt A."/>
            <person name="Hahn M.W."/>
        </authorList>
    </citation>
    <scope>NUCLEOTIDE SEQUENCE [LARGE SCALE GENOMIC DNA]</scope>
    <source>
        <strain evidence="11 12">SP-Ram-0.45-NSY-1</strain>
    </source>
</reference>
<accession>A0A6N6W0Y4</accession>
<dbReference type="Gene3D" id="3.30.450.20">
    <property type="entry name" value="PAS domain"/>
    <property type="match status" value="1"/>
</dbReference>
<dbReference type="InterPro" id="IPR033480">
    <property type="entry name" value="sCache_2"/>
</dbReference>
<dbReference type="Proteomes" id="UP000437748">
    <property type="component" value="Unassembled WGS sequence"/>
</dbReference>
<comment type="subcellular location">
    <subcellularLocation>
        <location evidence="1">Cell membrane</location>
        <topology evidence="1">Multi-pass membrane protein</topology>
    </subcellularLocation>
</comment>
<dbReference type="AlphaFoldDB" id="A0A6N6W0Y4"/>
<dbReference type="GO" id="GO:0006935">
    <property type="term" value="P:chemotaxis"/>
    <property type="evidence" value="ECO:0007669"/>
    <property type="project" value="UniProtKB-KW"/>
</dbReference>
<dbReference type="InterPro" id="IPR051310">
    <property type="entry name" value="MCP_chemotaxis"/>
</dbReference>
<organism evidence="11 12">
    <name type="scientific">Silvanigrella paludirubra</name>
    <dbReference type="NCBI Taxonomy" id="2499159"/>
    <lineage>
        <taxon>Bacteria</taxon>
        <taxon>Pseudomonadati</taxon>
        <taxon>Bdellovibrionota</taxon>
        <taxon>Oligoflexia</taxon>
        <taxon>Silvanigrellales</taxon>
        <taxon>Silvanigrellaceae</taxon>
        <taxon>Silvanigrella</taxon>
    </lineage>
</organism>
<dbReference type="Gene3D" id="1.10.287.950">
    <property type="entry name" value="Methyl-accepting chemotaxis protein"/>
    <property type="match status" value="1"/>
</dbReference>
<evidence type="ECO:0000256" key="5">
    <source>
        <dbReference type="ARBA" id="ARBA00022989"/>
    </source>
</evidence>
<dbReference type="SMART" id="SM01049">
    <property type="entry name" value="Cache_2"/>
    <property type="match status" value="1"/>
</dbReference>
<keyword evidence="8" id="KW-0807">Transducer</keyword>
<dbReference type="Pfam" id="PF00015">
    <property type="entry name" value="MCPsignal"/>
    <property type="match status" value="1"/>
</dbReference>
<evidence type="ECO:0000256" key="8">
    <source>
        <dbReference type="PROSITE-ProRule" id="PRU00284"/>
    </source>
</evidence>
<dbReference type="RefSeq" id="WP_153418601.1">
    <property type="nucleotide sequence ID" value="NZ_WFLM01000001.1"/>
</dbReference>
<dbReference type="InterPro" id="IPR004090">
    <property type="entry name" value="Chemotax_Me-accpt_rcpt"/>
</dbReference>